<dbReference type="PANTHER" id="PTHR42873">
    <property type="entry name" value="RIBOSOMAL RNA LARGE SUBUNIT METHYLTRANSFERASE"/>
    <property type="match status" value="1"/>
</dbReference>
<sequence length="398" mass="44438">MNFAPLRLKKNEDRRLRAGHCWIYSNEIDTAITPLKSLQPGQPVEVFSDRGKLLGTGYVNPHSLISVRLVSRDHRHPLSGSLIVHRLKVALSLRERLYAKPFYRLLFGESDGLPGLVIDRFDDYLVIQITTAGMERLKDEILAAVVKVLRPAGVLFRNDSPARELEGLDCYVEDALGGWPEMLTLEEHGVRFNLPGEAGQKTGWFFDQAANRGRMIPYIKDKRVLDVCSYVGAWGVQAAVKGASEVICVDASSAALDTVDLNARENGVTEQVAGLHGDAFEALKELRQAHERFDVVLVDPPAFIKRKKDTKEGVLAYRRLNQLALQVLNRDGILVSSSCSHHMGAEALLHEIQQAARHTDRSLQLLERGFQAPDHPVHPAIPETAYLKAFYLRVLPSF</sequence>
<evidence type="ECO:0000256" key="6">
    <source>
        <dbReference type="ARBA" id="ARBA00022691"/>
    </source>
</evidence>
<feature type="domain" description="RlmI-like PUA" evidence="9">
    <location>
        <begin position="6"/>
        <end position="72"/>
    </location>
</feature>
<dbReference type="RefSeq" id="WP_046860233.1">
    <property type="nucleotide sequence ID" value="NZ_CP011412.1"/>
</dbReference>
<dbReference type="PROSITE" id="PS50890">
    <property type="entry name" value="PUA"/>
    <property type="match status" value="1"/>
</dbReference>
<dbReference type="Gene3D" id="2.30.130.10">
    <property type="entry name" value="PUA domain"/>
    <property type="match status" value="1"/>
</dbReference>
<dbReference type="InterPro" id="IPR036974">
    <property type="entry name" value="PUA_sf"/>
</dbReference>
<dbReference type="GO" id="GO:0005737">
    <property type="term" value="C:cytoplasm"/>
    <property type="evidence" value="ECO:0007669"/>
    <property type="project" value="UniProtKB-SubCell"/>
</dbReference>
<dbReference type="Pfam" id="PF17785">
    <property type="entry name" value="PUA_3"/>
    <property type="match status" value="1"/>
</dbReference>
<dbReference type="Proteomes" id="UP000034410">
    <property type="component" value="Chromosome"/>
</dbReference>
<dbReference type="GO" id="GO:0032259">
    <property type="term" value="P:methylation"/>
    <property type="evidence" value="ECO:0007669"/>
    <property type="project" value="UniProtKB-KW"/>
</dbReference>
<dbReference type="SUPFAM" id="SSF88697">
    <property type="entry name" value="PUA domain-like"/>
    <property type="match status" value="1"/>
</dbReference>
<dbReference type="EMBL" id="CP011412">
    <property type="protein sequence ID" value="AKH21304.1"/>
    <property type="molecule type" value="Genomic_DNA"/>
</dbReference>
<keyword evidence="2" id="KW-0963">Cytoplasm</keyword>
<evidence type="ECO:0000259" key="8">
    <source>
        <dbReference type="Pfam" id="PF10672"/>
    </source>
</evidence>
<keyword evidence="6" id="KW-0949">S-adenosyl-L-methionine</keyword>
<dbReference type="PATRIC" id="fig|1543721.4.peg.2914"/>
<protein>
    <submittedName>
        <fullName evidence="10">SAM-dependent methyltransferase</fullName>
    </submittedName>
</protein>
<dbReference type="CDD" id="cd11572">
    <property type="entry name" value="RlmI_M_like"/>
    <property type="match status" value="1"/>
</dbReference>
<proteinExistence type="inferred from homology"/>
<dbReference type="InterPro" id="IPR041532">
    <property type="entry name" value="RlmI-like_PUA"/>
</dbReference>
<dbReference type="GO" id="GO:0006364">
    <property type="term" value="P:rRNA processing"/>
    <property type="evidence" value="ECO:0007669"/>
    <property type="project" value="UniProtKB-KW"/>
</dbReference>
<dbReference type="KEGG" id="seds:AAY24_14070"/>
<reference evidence="10 11" key="1">
    <citation type="journal article" date="2015" name="Genome Announc.">
        <title>Complete Genome Sequence of Sedimenticola thiotaurini Strain SIP-G1, a Polyphosphate- and Polyhydroxyalkanoate-Accumulating Sulfur-Oxidizing Gammaproteobacterium Isolated from Salt Marsh Sediments.</title>
        <authorList>
            <person name="Flood B.E."/>
            <person name="Jones D.S."/>
            <person name="Bailey J.V."/>
        </authorList>
    </citation>
    <scope>NUCLEOTIDE SEQUENCE [LARGE SCALE GENOMIC DNA]</scope>
    <source>
        <strain evidence="10 11">SIP-G1</strain>
    </source>
</reference>
<dbReference type="Gene3D" id="3.40.50.150">
    <property type="entry name" value="Vaccinia Virus protein VP39"/>
    <property type="match status" value="1"/>
</dbReference>
<keyword evidence="3" id="KW-0698">rRNA processing</keyword>
<evidence type="ECO:0000256" key="3">
    <source>
        <dbReference type="ARBA" id="ARBA00022552"/>
    </source>
</evidence>
<dbReference type="CDD" id="cd02440">
    <property type="entry name" value="AdoMet_MTases"/>
    <property type="match status" value="1"/>
</dbReference>
<dbReference type="Pfam" id="PF10672">
    <property type="entry name" value="Methyltrans_SAM"/>
    <property type="match status" value="1"/>
</dbReference>
<dbReference type="GO" id="GO:0003723">
    <property type="term" value="F:RNA binding"/>
    <property type="evidence" value="ECO:0007669"/>
    <property type="project" value="InterPro"/>
</dbReference>
<evidence type="ECO:0000256" key="4">
    <source>
        <dbReference type="ARBA" id="ARBA00022603"/>
    </source>
</evidence>
<evidence type="ECO:0000313" key="10">
    <source>
        <dbReference type="EMBL" id="AKH21304.1"/>
    </source>
</evidence>
<evidence type="ECO:0000256" key="1">
    <source>
        <dbReference type="ARBA" id="ARBA00004496"/>
    </source>
</evidence>
<dbReference type="GO" id="GO:0008168">
    <property type="term" value="F:methyltransferase activity"/>
    <property type="evidence" value="ECO:0007669"/>
    <property type="project" value="UniProtKB-KW"/>
</dbReference>
<accession>A0A0F7K143</accession>
<evidence type="ECO:0000259" key="9">
    <source>
        <dbReference type="Pfam" id="PF17785"/>
    </source>
</evidence>
<evidence type="ECO:0000256" key="7">
    <source>
        <dbReference type="ARBA" id="ARBA00038091"/>
    </source>
</evidence>
<name>A0A0F7K143_9GAMM</name>
<keyword evidence="5 10" id="KW-0808">Transferase</keyword>
<dbReference type="InterPro" id="IPR029063">
    <property type="entry name" value="SAM-dependent_MTases_sf"/>
</dbReference>
<dbReference type="InterPro" id="IPR015947">
    <property type="entry name" value="PUA-like_sf"/>
</dbReference>
<dbReference type="Gene3D" id="3.30.750.80">
    <property type="entry name" value="RNA methyltransferase domain (HRMD) like"/>
    <property type="match status" value="1"/>
</dbReference>
<dbReference type="InterPro" id="IPR019614">
    <property type="entry name" value="SAM-dep_methyl-trfase"/>
</dbReference>
<keyword evidence="4 10" id="KW-0489">Methyltransferase</keyword>
<comment type="subcellular location">
    <subcellularLocation>
        <location evidence="1">Cytoplasm</location>
    </subcellularLocation>
</comment>
<evidence type="ECO:0000313" key="11">
    <source>
        <dbReference type="Proteomes" id="UP000034410"/>
    </source>
</evidence>
<dbReference type="SUPFAM" id="SSF53335">
    <property type="entry name" value="S-adenosyl-L-methionine-dependent methyltransferases"/>
    <property type="match status" value="1"/>
</dbReference>
<dbReference type="PANTHER" id="PTHR42873:SF1">
    <property type="entry name" value="S-ADENOSYLMETHIONINE-DEPENDENT METHYLTRANSFERASE DOMAIN-CONTAINING PROTEIN"/>
    <property type="match status" value="1"/>
</dbReference>
<evidence type="ECO:0000256" key="5">
    <source>
        <dbReference type="ARBA" id="ARBA00022679"/>
    </source>
</evidence>
<organism evidence="10 11">
    <name type="scientific">Sedimenticola thiotaurini</name>
    <dbReference type="NCBI Taxonomy" id="1543721"/>
    <lineage>
        <taxon>Bacteria</taxon>
        <taxon>Pseudomonadati</taxon>
        <taxon>Pseudomonadota</taxon>
        <taxon>Gammaproteobacteria</taxon>
        <taxon>Chromatiales</taxon>
        <taxon>Sedimenticolaceae</taxon>
        <taxon>Sedimenticola</taxon>
    </lineage>
</organism>
<comment type="similarity">
    <text evidence="7">Belongs to the methyltransferase superfamily. RlmI family.</text>
</comment>
<dbReference type="CDD" id="cd21153">
    <property type="entry name" value="PUA_RlmI"/>
    <property type="match status" value="1"/>
</dbReference>
<keyword evidence="11" id="KW-1185">Reference proteome</keyword>
<dbReference type="OrthoDB" id="9805492at2"/>
<gene>
    <name evidence="10" type="ORF">AAY24_14070</name>
</gene>
<evidence type="ECO:0000256" key="2">
    <source>
        <dbReference type="ARBA" id="ARBA00022490"/>
    </source>
</evidence>
<dbReference type="AlphaFoldDB" id="A0A0F7K143"/>
<feature type="domain" description="S-adenosylmethionine-dependent methyltransferase" evidence="8">
    <location>
        <begin position="181"/>
        <end position="391"/>
    </location>
</feature>